<dbReference type="HAMAP" id="MF_01201">
    <property type="entry name" value="Ala_racemase"/>
    <property type="match status" value="1"/>
</dbReference>
<dbReference type="FunFam" id="3.20.20.10:FF:000002">
    <property type="entry name" value="Alanine racemase"/>
    <property type="match status" value="1"/>
</dbReference>
<comment type="cofactor">
    <cofactor evidence="1 4">
        <name>pyridoxal 5'-phosphate</name>
        <dbReference type="ChEBI" id="CHEBI:597326"/>
    </cofactor>
</comment>
<dbReference type="Gene3D" id="2.40.37.10">
    <property type="entry name" value="Lyase, Ornithine Decarboxylase, Chain A, domain 1"/>
    <property type="match status" value="1"/>
</dbReference>
<accession>A0AA88GEW8</accession>
<dbReference type="InterPro" id="IPR009006">
    <property type="entry name" value="Ala_racemase/Decarboxylase_C"/>
</dbReference>
<dbReference type="GeneID" id="68102358"/>
<evidence type="ECO:0000313" key="8">
    <source>
        <dbReference type="Proteomes" id="UP000816034"/>
    </source>
</evidence>
<dbReference type="NCBIfam" id="TIGR00492">
    <property type="entry name" value="alr"/>
    <property type="match status" value="1"/>
</dbReference>
<protein>
    <recommendedName>
        <fullName evidence="6">Alanine racemase C-terminal domain-containing protein</fullName>
    </recommendedName>
</protein>
<dbReference type="PANTHER" id="PTHR30511:SF0">
    <property type="entry name" value="ALANINE RACEMASE, CATABOLIC-RELATED"/>
    <property type="match status" value="1"/>
</dbReference>
<reference evidence="7 8" key="1">
    <citation type="journal article" date="2018" name="BMC Genomics">
        <title>The genome of Naegleria lovaniensis, the basis for a comparative approach to unravel pathogenicity factors of the human pathogenic amoeba N. fowleri.</title>
        <authorList>
            <person name="Liechti N."/>
            <person name="Schurch N."/>
            <person name="Bruggmann R."/>
            <person name="Wittwer M."/>
        </authorList>
    </citation>
    <scope>NUCLEOTIDE SEQUENCE [LARGE SCALE GENOMIC DNA]</scope>
    <source>
        <strain evidence="7 8">ATCC 30569</strain>
    </source>
</reference>
<dbReference type="GO" id="GO:0030632">
    <property type="term" value="P:D-alanine biosynthetic process"/>
    <property type="evidence" value="ECO:0007669"/>
    <property type="project" value="TreeGrafter"/>
</dbReference>
<dbReference type="InterPro" id="IPR020622">
    <property type="entry name" value="Ala_racemase_pyridoxalP-BS"/>
</dbReference>
<dbReference type="Gene3D" id="3.20.20.10">
    <property type="entry name" value="Alanine racemase"/>
    <property type="match status" value="1"/>
</dbReference>
<comment type="caution">
    <text evidence="7">The sequence shown here is derived from an EMBL/GenBank/DDBJ whole genome shotgun (WGS) entry which is preliminary data.</text>
</comment>
<evidence type="ECO:0000256" key="5">
    <source>
        <dbReference type="PIRSR" id="PIRSR600821-52"/>
    </source>
</evidence>
<dbReference type="InterPro" id="IPR000821">
    <property type="entry name" value="Ala_racemase"/>
</dbReference>
<dbReference type="CDD" id="cd00430">
    <property type="entry name" value="PLPDE_III_AR"/>
    <property type="match status" value="1"/>
</dbReference>
<keyword evidence="2 4" id="KW-0663">Pyridoxal phosphate</keyword>
<dbReference type="GO" id="GO:0030170">
    <property type="term" value="F:pyridoxal phosphate binding"/>
    <property type="evidence" value="ECO:0007669"/>
    <property type="project" value="TreeGrafter"/>
</dbReference>
<evidence type="ECO:0000256" key="1">
    <source>
        <dbReference type="ARBA" id="ARBA00001933"/>
    </source>
</evidence>
<evidence type="ECO:0000259" key="6">
    <source>
        <dbReference type="SMART" id="SM01005"/>
    </source>
</evidence>
<feature type="domain" description="Alanine racemase C-terminal" evidence="6">
    <location>
        <begin position="359"/>
        <end position="490"/>
    </location>
</feature>
<evidence type="ECO:0000256" key="2">
    <source>
        <dbReference type="ARBA" id="ARBA00022898"/>
    </source>
</evidence>
<dbReference type="SUPFAM" id="SSF50621">
    <property type="entry name" value="Alanine racemase C-terminal domain-like"/>
    <property type="match status" value="1"/>
</dbReference>
<dbReference type="InterPro" id="IPR029066">
    <property type="entry name" value="PLP-binding_barrel"/>
</dbReference>
<dbReference type="Pfam" id="PF00842">
    <property type="entry name" value="Ala_racemase_C"/>
    <property type="match status" value="1"/>
</dbReference>
<dbReference type="SMART" id="SM01005">
    <property type="entry name" value="Ala_racemase_C"/>
    <property type="match status" value="1"/>
</dbReference>
<dbReference type="SUPFAM" id="SSF51419">
    <property type="entry name" value="PLP-binding barrel"/>
    <property type="match status" value="1"/>
</dbReference>
<dbReference type="AlphaFoldDB" id="A0AA88GEW8"/>
<name>A0AA88GEW8_NAELO</name>
<feature type="modified residue" description="N6-(pyridoxal phosphate)lysine" evidence="4">
    <location>
        <position position="130"/>
    </location>
</feature>
<keyword evidence="3" id="KW-0413">Isomerase</keyword>
<dbReference type="InterPro" id="IPR011079">
    <property type="entry name" value="Ala_racemase_C"/>
</dbReference>
<dbReference type="GO" id="GO:0005829">
    <property type="term" value="C:cytosol"/>
    <property type="evidence" value="ECO:0007669"/>
    <property type="project" value="TreeGrafter"/>
</dbReference>
<proteinExistence type="inferred from homology"/>
<dbReference type="EMBL" id="PYSW02000039">
    <property type="protein sequence ID" value="KAG2375281.1"/>
    <property type="molecule type" value="Genomic_DNA"/>
</dbReference>
<sequence length="491" mass="56008">MKFITGESVKPILRFRGVASSMMKERSFNVPLSHFSSSYLLFSSPCHVDPNQPHFKYYSKNLVNQTSNSHHSSLTRAHKKHHHRARHHLNEFSTTSVAVVNLTNILHNVENILNLARQHNSQVKIMPVVKANAYGHGDVPIVKELMKEMNIQRFAVNRVLEGVKIRKSLQNLNENLCVDILVLGYAIPTEVKNCVTFDLTPTISGDPLIIETLFDECVKQDKKIKVHIKIDTGMGRFGLLPNKVEPFLKWFLTNPRNFQSRIILEGVFTHFSSADENSKDYTQHQFNKFIEMRKLIETMIEENPNKLQNELIYHCCNSAATLFYPEMHLDMVRPGVSIYGLSPSNLTHDERLPFQLQPALSLISHVARVEKLPHKSTVSYGNTYVVENESETLALIPVGYGDGYKRINSHKAYVLIGGEECPVVGRVCMDQFVVRIPDKIADQVKVNDQVVLLGKQGNKELTCEKLSEWSHTINYEIVTALLPRLKRIYVK</sequence>
<dbReference type="InterPro" id="IPR001608">
    <property type="entry name" value="Ala_racemase_N"/>
</dbReference>
<evidence type="ECO:0000256" key="3">
    <source>
        <dbReference type="ARBA" id="ARBA00023235"/>
    </source>
</evidence>
<dbReference type="PROSITE" id="PS00395">
    <property type="entry name" value="ALANINE_RACEMASE"/>
    <property type="match status" value="1"/>
</dbReference>
<organism evidence="7 8">
    <name type="scientific">Naegleria lovaniensis</name>
    <name type="common">Amoeba</name>
    <dbReference type="NCBI Taxonomy" id="51637"/>
    <lineage>
        <taxon>Eukaryota</taxon>
        <taxon>Discoba</taxon>
        <taxon>Heterolobosea</taxon>
        <taxon>Tetramitia</taxon>
        <taxon>Eutetramitia</taxon>
        <taxon>Vahlkampfiidae</taxon>
        <taxon>Naegleria</taxon>
    </lineage>
</organism>
<dbReference type="Proteomes" id="UP000816034">
    <property type="component" value="Unassembled WGS sequence"/>
</dbReference>
<evidence type="ECO:0000256" key="4">
    <source>
        <dbReference type="PIRSR" id="PIRSR600821-50"/>
    </source>
</evidence>
<keyword evidence="8" id="KW-1185">Reference proteome</keyword>
<feature type="binding site" evidence="5">
    <location>
        <position position="429"/>
    </location>
    <ligand>
        <name>substrate</name>
    </ligand>
</feature>
<dbReference type="PANTHER" id="PTHR30511">
    <property type="entry name" value="ALANINE RACEMASE"/>
    <property type="match status" value="1"/>
</dbReference>
<feature type="binding site" evidence="5">
    <location>
        <position position="236"/>
    </location>
    <ligand>
        <name>substrate</name>
    </ligand>
</feature>
<dbReference type="Pfam" id="PF01168">
    <property type="entry name" value="Ala_racemase_N"/>
    <property type="match status" value="1"/>
</dbReference>
<dbReference type="PRINTS" id="PR00992">
    <property type="entry name" value="ALARACEMASE"/>
</dbReference>
<dbReference type="RefSeq" id="XP_044544455.1">
    <property type="nucleotide sequence ID" value="XM_044700143.1"/>
</dbReference>
<dbReference type="GO" id="GO:0008784">
    <property type="term" value="F:alanine racemase activity"/>
    <property type="evidence" value="ECO:0007669"/>
    <property type="project" value="InterPro"/>
</dbReference>
<gene>
    <name evidence="7" type="ORF">C9374_009904</name>
</gene>
<evidence type="ECO:0000313" key="7">
    <source>
        <dbReference type="EMBL" id="KAG2375281.1"/>
    </source>
</evidence>